<dbReference type="Proteomes" id="UP001367508">
    <property type="component" value="Unassembled WGS sequence"/>
</dbReference>
<dbReference type="EMBL" id="JAYMYQ010000010">
    <property type="protein sequence ID" value="KAK7307846.1"/>
    <property type="molecule type" value="Genomic_DNA"/>
</dbReference>
<accession>A0AAN9K0Y7</accession>
<keyword evidence="2" id="KW-1185">Reference proteome</keyword>
<proteinExistence type="predicted"/>
<comment type="caution">
    <text evidence="1">The sequence shown here is derived from an EMBL/GenBank/DDBJ whole genome shotgun (WGS) entry which is preliminary data.</text>
</comment>
<evidence type="ECO:0000313" key="1">
    <source>
        <dbReference type="EMBL" id="KAK7307846.1"/>
    </source>
</evidence>
<reference evidence="1 2" key="1">
    <citation type="submission" date="2024-01" db="EMBL/GenBank/DDBJ databases">
        <title>The genomes of 5 underutilized Papilionoideae crops provide insights into root nodulation and disease resistanc.</title>
        <authorList>
            <person name="Jiang F."/>
        </authorList>
    </citation>
    <scope>NUCLEOTIDE SEQUENCE [LARGE SCALE GENOMIC DNA]</scope>
    <source>
        <strain evidence="1">LVBAO_FW01</strain>
        <tissue evidence="1">Leaves</tissue>
    </source>
</reference>
<organism evidence="1 2">
    <name type="scientific">Canavalia gladiata</name>
    <name type="common">Sword bean</name>
    <name type="synonym">Dolichos gladiatus</name>
    <dbReference type="NCBI Taxonomy" id="3824"/>
    <lineage>
        <taxon>Eukaryota</taxon>
        <taxon>Viridiplantae</taxon>
        <taxon>Streptophyta</taxon>
        <taxon>Embryophyta</taxon>
        <taxon>Tracheophyta</taxon>
        <taxon>Spermatophyta</taxon>
        <taxon>Magnoliopsida</taxon>
        <taxon>eudicotyledons</taxon>
        <taxon>Gunneridae</taxon>
        <taxon>Pentapetalae</taxon>
        <taxon>rosids</taxon>
        <taxon>fabids</taxon>
        <taxon>Fabales</taxon>
        <taxon>Fabaceae</taxon>
        <taxon>Papilionoideae</taxon>
        <taxon>50 kb inversion clade</taxon>
        <taxon>NPAAA clade</taxon>
        <taxon>indigoferoid/millettioid clade</taxon>
        <taxon>Phaseoleae</taxon>
        <taxon>Canavalia</taxon>
    </lineage>
</organism>
<dbReference type="AlphaFoldDB" id="A0AAN9K0Y7"/>
<gene>
    <name evidence="1" type="ORF">VNO77_41264</name>
</gene>
<sequence length="123" mass="13526">MVDKAAYGVSVLVSVSKAKGALVDERGIPMLVEIVVVGSQRQKETTILFLTNIAQTAFSLDGAILNSTLYTTDSVQRHFWGILDEIVGEDTHFLTLGSKNHVPHTFSFLVQRVTSLLKKSHLK</sequence>
<protein>
    <submittedName>
        <fullName evidence="1">Uncharacterized protein</fullName>
    </submittedName>
</protein>
<name>A0AAN9K0Y7_CANGL</name>
<evidence type="ECO:0000313" key="2">
    <source>
        <dbReference type="Proteomes" id="UP001367508"/>
    </source>
</evidence>